<keyword evidence="2" id="KW-1185">Reference proteome</keyword>
<organism evidence="1 2">
    <name type="scientific">Caerostris darwini</name>
    <dbReference type="NCBI Taxonomy" id="1538125"/>
    <lineage>
        <taxon>Eukaryota</taxon>
        <taxon>Metazoa</taxon>
        <taxon>Ecdysozoa</taxon>
        <taxon>Arthropoda</taxon>
        <taxon>Chelicerata</taxon>
        <taxon>Arachnida</taxon>
        <taxon>Araneae</taxon>
        <taxon>Araneomorphae</taxon>
        <taxon>Entelegynae</taxon>
        <taxon>Araneoidea</taxon>
        <taxon>Araneidae</taxon>
        <taxon>Caerostris</taxon>
    </lineage>
</organism>
<reference evidence="1 2" key="1">
    <citation type="submission" date="2021-06" db="EMBL/GenBank/DDBJ databases">
        <title>Caerostris darwini draft genome.</title>
        <authorList>
            <person name="Kono N."/>
            <person name="Arakawa K."/>
        </authorList>
    </citation>
    <scope>NUCLEOTIDE SEQUENCE [LARGE SCALE GENOMIC DNA]</scope>
</reference>
<dbReference type="Proteomes" id="UP001054837">
    <property type="component" value="Unassembled WGS sequence"/>
</dbReference>
<name>A0AAV4TZR6_9ARAC</name>
<sequence>MKRFFFSGHACLGNFSHASLVDRILEENDAYRISSNTECRNPSICPIFVWASFGMHTCGHACLGNFSHASLVDRILDENDAYRISRNSECRNPSICPIFVWVSLDMHTCGHACLGKFSHASLVDRILEENDAYRISSNTECRNPSICPYLYGHRLTCILGPRTLKSIACGSL</sequence>
<evidence type="ECO:0000313" key="1">
    <source>
        <dbReference type="EMBL" id="GIY51002.1"/>
    </source>
</evidence>
<dbReference type="AlphaFoldDB" id="A0AAV4TZR6"/>
<gene>
    <name evidence="1" type="ORF">CDAR_66081</name>
</gene>
<comment type="caution">
    <text evidence="1">The sequence shown here is derived from an EMBL/GenBank/DDBJ whole genome shotgun (WGS) entry which is preliminary data.</text>
</comment>
<accession>A0AAV4TZR6</accession>
<protein>
    <submittedName>
        <fullName evidence="1">Uncharacterized protein</fullName>
    </submittedName>
</protein>
<dbReference type="EMBL" id="BPLQ01010485">
    <property type="protein sequence ID" value="GIY51002.1"/>
    <property type="molecule type" value="Genomic_DNA"/>
</dbReference>
<evidence type="ECO:0000313" key="2">
    <source>
        <dbReference type="Proteomes" id="UP001054837"/>
    </source>
</evidence>
<proteinExistence type="predicted"/>